<dbReference type="SFLD" id="SFLDF00027">
    <property type="entry name" value="p-type_atpase"/>
    <property type="match status" value="1"/>
</dbReference>
<dbReference type="NCBIfam" id="TIGR01525">
    <property type="entry name" value="ATPase-IB_hvy"/>
    <property type="match status" value="1"/>
</dbReference>
<evidence type="ECO:0000256" key="7">
    <source>
        <dbReference type="ARBA" id="ARBA00022553"/>
    </source>
</evidence>
<evidence type="ECO:0000256" key="3">
    <source>
        <dbReference type="ARBA" id="ARBA00012517"/>
    </source>
</evidence>
<feature type="domain" description="HMA" evidence="24">
    <location>
        <begin position="4"/>
        <end position="69"/>
    </location>
</feature>
<evidence type="ECO:0000313" key="25">
    <source>
        <dbReference type="EMBL" id="KEQ11376.1"/>
    </source>
</evidence>
<evidence type="ECO:0000256" key="6">
    <source>
        <dbReference type="ARBA" id="ARBA00022475"/>
    </source>
</evidence>
<dbReference type="CDD" id="cd00371">
    <property type="entry name" value="HMA"/>
    <property type="match status" value="1"/>
</dbReference>
<feature type="transmembrane region" description="Helical" evidence="23">
    <location>
        <begin position="162"/>
        <end position="180"/>
    </location>
</feature>
<dbReference type="FunFam" id="2.70.150.10:FF:000020">
    <property type="entry name" value="Copper-exporting P-type ATPase A"/>
    <property type="match status" value="1"/>
</dbReference>
<feature type="transmembrane region" description="Helical" evidence="23">
    <location>
        <begin position="96"/>
        <end position="117"/>
    </location>
</feature>
<dbReference type="GO" id="GO:0005507">
    <property type="term" value="F:copper ion binding"/>
    <property type="evidence" value="ECO:0007669"/>
    <property type="project" value="TreeGrafter"/>
</dbReference>
<dbReference type="InterPro" id="IPR018303">
    <property type="entry name" value="ATPase_P-typ_P_site"/>
</dbReference>
<keyword evidence="13 23" id="KW-0067">ATP-binding</keyword>
<evidence type="ECO:0000256" key="14">
    <source>
        <dbReference type="ARBA" id="ARBA00022842"/>
    </source>
</evidence>
<dbReference type="InterPro" id="IPR059000">
    <property type="entry name" value="ATPase_P-type_domA"/>
</dbReference>
<keyword evidence="10" id="KW-0677">Repeat</keyword>
<comment type="catalytic activity">
    <reaction evidence="22">
        <text>Cu(+)(in) + ATP + H2O = Cu(+)(out) + ADP + phosphate + H(+)</text>
        <dbReference type="Rhea" id="RHEA:25792"/>
        <dbReference type="ChEBI" id="CHEBI:15377"/>
        <dbReference type="ChEBI" id="CHEBI:15378"/>
        <dbReference type="ChEBI" id="CHEBI:30616"/>
        <dbReference type="ChEBI" id="CHEBI:43474"/>
        <dbReference type="ChEBI" id="CHEBI:49552"/>
        <dbReference type="ChEBI" id="CHEBI:456216"/>
        <dbReference type="EC" id="7.2.2.8"/>
    </reaction>
</comment>
<comment type="caution">
    <text evidence="25">The sequence shown here is derived from an EMBL/GenBank/DDBJ whole genome shotgun (WGS) entry which is preliminary data.</text>
</comment>
<accession>A0A081MYV3</accession>
<dbReference type="Pfam" id="PF00702">
    <property type="entry name" value="Hydrolase"/>
    <property type="match status" value="1"/>
</dbReference>
<keyword evidence="6 23" id="KW-1003">Cell membrane</keyword>
<evidence type="ECO:0000256" key="5">
    <source>
        <dbReference type="ARBA" id="ARBA00022448"/>
    </source>
</evidence>
<proteinExistence type="inferred from homology"/>
<dbReference type="InterPro" id="IPR044492">
    <property type="entry name" value="P_typ_ATPase_HD_dom"/>
</dbReference>
<keyword evidence="17" id="KW-0186">Copper</keyword>
<evidence type="ECO:0000256" key="12">
    <source>
        <dbReference type="ARBA" id="ARBA00022796"/>
    </source>
</evidence>
<sequence>MKLETISLSVPDMSCAGCVAKVEKALKSVEHVHDARVNLAEKTAEVDVDCQPDIVALLQSLEAIGKPGSLIDSEEDNRRQQEQRDKERYRYLLKHGLFALAVSIPLMLSMFFIPMSVHTPQDQWLWGSVGIVTLGILVFSGRHFFKGLVDSIRHGSASMDTLIALGTGTAWIYSMAVVLWPEWFPVAARHVYFEASAMIIGLINLGQAMELRAKGKTSSAIKRLLGLQAKTARLVRDGEEVDVPVAAVKAGDIIRVRPGERIPVDGRVTSGSTLVDESMLTGEPLPVSKGVDDEVAAGTLNKNGSILFVAEKVGSDTALAHIIQLVKQAQNAKMPITRLTDQISSVFVPVVIVIAILSALVWYFVGPQPAIAHAFVVLTTVLIIACPCALGLATPMSVMAGVGRAAELGMLVRNGEALQKASQLTTVVVDKTGTVTEGAPAVTDILVANGISEEQLLELAGSLESASEHPLAEAIVSAARERSLTLTEPDDFAMKSGFGISGQVNDQTVLLGNAKWMTANKLSHDDWQVKADQLADEGKTPVFIALENKVAGILAIADPVRSDSKAAIERLQSAGIKVVMLTGDHRKTAQAVAKQVGIEEVHAEVLPADKASHVKELQEAGEKVGMTGDGINDAPALAQADVGFAMGCGTDVAIESADITLMRSSLHGLVDAVLLSRATLKNIRQNLFGAFIYNTLGIPVAAGVLYPLTGMLLNPVVAGAAMACSSVTVVTNANRLRKFKAG</sequence>
<dbReference type="PRINTS" id="PR00941">
    <property type="entry name" value="CDATPASE"/>
</dbReference>
<reference evidence="25 26" key="1">
    <citation type="submission" date="2014-06" db="EMBL/GenBank/DDBJ databases">
        <title>Whole Genome Sequences of Three Symbiotic Endozoicomonas Bacteria.</title>
        <authorList>
            <person name="Neave M.J."/>
            <person name="Apprill A."/>
            <person name="Voolstra C.R."/>
        </authorList>
    </citation>
    <scope>NUCLEOTIDE SEQUENCE [LARGE SCALE GENOMIC DNA]</scope>
    <source>
        <strain evidence="25 26">LMG 24815</strain>
    </source>
</reference>
<feature type="transmembrane region" description="Helical" evidence="23">
    <location>
        <begin position="343"/>
        <end position="365"/>
    </location>
</feature>
<evidence type="ECO:0000256" key="15">
    <source>
        <dbReference type="ARBA" id="ARBA00022967"/>
    </source>
</evidence>
<dbReference type="SUPFAM" id="SSF81653">
    <property type="entry name" value="Calcium ATPase, transduction domain A"/>
    <property type="match status" value="1"/>
</dbReference>
<keyword evidence="15" id="KW-1278">Translocase</keyword>
<keyword evidence="16 23" id="KW-1133">Transmembrane helix</keyword>
<evidence type="ECO:0000256" key="22">
    <source>
        <dbReference type="ARBA" id="ARBA00049289"/>
    </source>
</evidence>
<evidence type="ECO:0000256" key="2">
    <source>
        <dbReference type="ARBA" id="ARBA00006024"/>
    </source>
</evidence>
<dbReference type="InterPro" id="IPR017969">
    <property type="entry name" value="Heavy-metal-associated_CS"/>
</dbReference>
<evidence type="ECO:0000256" key="19">
    <source>
        <dbReference type="ARBA" id="ARBA00023136"/>
    </source>
</evidence>
<evidence type="ECO:0000256" key="16">
    <source>
        <dbReference type="ARBA" id="ARBA00022989"/>
    </source>
</evidence>
<comment type="similarity">
    <text evidence="2 23">Belongs to the cation transport ATPase (P-type) (TC 3.A.3) family. Type IB subfamily.</text>
</comment>
<dbReference type="GO" id="GO:0060003">
    <property type="term" value="P:copper ion export"/>
    <property type="evidence" value="ECO:0007669"/>
    <property type="project" value="UniProtKB-ARBA"/>
</dbReference>
<feature type="transmembrane region" description="Helical" evidence="23">
    <location>
        <begin position="687"/>
        <end position="706"/>
    </location>
</feature>
<evidence type="ECO:0000256" key="20">
    <source>
        <dbReference type="ARBA" id="ARBA00029719"/>
    </source>
</evidence>
<dbReference type="NCBIfam" id="TIGR01494">
    <property type="entry name" value="ATPase_P-type"/>
    <property type="match status" value="1"/>
</dbReference>
<dbReference type="NCBIfam" id="TIGR01511">
    <property type="entry name" value="ATPase-IB1_Cu"/>
    <property type="match status" value="1"/>
</dbReference>
<evidence type="ECO:0000256" key="21">
    <source>
        <dbReference type="ARBA" id="ARBA00033239"/>
    </source>
</evidence>
<dbReference type="Gene3D" id="3.40.1110.10">
    <property type="entry name" value="Calcium-transporting ATPase, cytoplasmic domain N"/>
    <property type="match status" value="1"/>
</dbReference>
<evidence type="ECO:0000256" key="13">
    <source>
        <dbReference type="ARBA" id="ARBA00022840"/>
    </source>
</evidence>
<dbReference type="PRINTS" id="PR00119">
    <property type="entry name" value="CATATPASE"/>
</dbReference>
<dbReference type="EC" id="7.2.2.8" evidence="3"/>
<dbReference type="AlphaFoldDB" id="A0A081MYV3"/>
<evidence type="ECO:0000256" key="17">
    <source>
        <dbReference type="ARBA" id="ARBA00023008"/>
    </source>
</evidence>
<dbReference type="PANTHER" id="PTHR43520:SF6">
    <property type="entry name" value="COPPER-EXPORTING P-TYPE ATPASE"/>
    <property type="match status" value="1"/>
</dbReference>
<dbReference type="GO" id="GO:0043682">
    <property type="term" value="F:P-type divalent copper transporter activity"/>
    <property type="evidence" value="ECO:0007669"/>
    <property type="project" value="TreeGrafter"/>
</dbReference>
<dbReference type="PROSITE" id="PS01047">
    <property type="entry name" value="HMA_1"/>
    <property type="match status" value="1"/>
</dbReference>
<dbReference type="EMBL" id="JOKG01000007">
    <property type="protein sequence ID" value="KEQ11376.1"/>
    <property type="molecule type" value="Genomic_DNA"/>
</dbReference>
<dbReference type="SUPFAM" id="SSF81665">
    <property type="entry name" value="Calcium ATPase, transmembrane domain M"/>
    <property type="match status" value="1"/>
</dbReference>
<dbReference type="SUPFAM" id="SSF55008">
    <property type="entry name" value="HMA, heavy metal-associated domain"/>
    <property type="match status" value="1"/>
</dbReference>
<dbReference type="InterPro" id="IPR027256">
    <property type="entry name" value="P-typ_ATPase_IB"/>
</dbReference>
<dbReference type="GO" id="GO:0005524">
    <property type="term" value="F:ATP binding"/>
    <property type="evidence" value="ECO:0007669"/>
    <property type="project" value="UniProtKB-UniRule"/>
</dbReference>
<keyword evidence="5" id="KW-0813">Transport</keyword>
<dbReference type="GO" id="GO:0016887">
    <property type="term" value="F:ATP hydrolysis activity"/>
    <property type="evidence" value="ECO:0007669"/>
    <property type="project" value="InterPro"/>
</dbReference>
<dbReference type="InterPro" id="IPR006121">
    <property type="entry name" value="HMA_dom"/>
</dbReference>
<dbReference type="InterPro" id="IPR023299">
    <property type="entry name" value="ATPase_P-typ_cyto_dom_N"/>
</dbReference>
<keyword evidence="12" id="KW-0187">Copper transport</keyword>
<dbReference type="GO" id="GO:0140581">
    <property type="term" value="F:P-type monovalent copper transporter activity"/>
    <property type="evidence" value="ECO:0007669"/>
    <property type="project" value="UniProtKB-EC"/>
</dbReference>
<keyword evidence="14" id="KW-0460">Magnesium</keyword>
<dbReference type="InterPro" id="IPR001757">
    <property type="entry name" value="P_typ_ATPase"/>
</dbReference>
<feature type="transmembrane region" description="Helical" evidence="23">
    <location>
        <begin position="186"/>
        <end position="206"/>
    </location>
</feature>
<feature type="transmembrane region" description="Helical" evidence="23">
    <location>
        <begin position="712"/>
        <end position="733"/>
    </location>
</feature>
<keyword evidence="11 23" id="KW-0547">Nucleotide-binding</keyword>
<name>A0A081MYV3_9GAMM</name>
<dbReference type="RefSeq" id="WP_051790719.1">
    <property type="nucleotide sequence ID" value="NZ_JOKG01000007.1"/>
</dbReference>
<dbReference type="Proteomes" id="UP000028006">
    <property type="component" value="Unassembled WGS sequence"/>
</dbReference>
<gene>
    <name evidence="25" type="primary">copA</name>
    <name evidence="25" type="ORF">GZ77_25000</name>
</gene>
<dbReference type="GO" id="GO:0055070">
    <property type="term" value="P:copper ion homeostasis"/>
    <property type="evidence" value="ECO:0007669"/>
    <property type="project" value="TreeGrafter"/>
</dbReference>
<organism evidence="25 26">
    <name type="scientific">Endozoicomonas montiporae</name>
    <dbReference type="NCBI Taxonomy" id="1027273"/>
    <lineage>
        <taxon>Bacteria</taxon>
        <taxon>Pseudomonadati</taxon>
        <taxon>Pseudomonadota</taxon>
        <taxon>Gammaproteobacteria</taxon>
        <taxon>Oceanospirillales</taxon>
        <taxon>Endozoicomonadaceae</taxon>
        <taxon>Endozoicomonas</taxon>
    </lineage>
</organism>
<evidence type="ECO:0000256" key="23">
    <source>
        <dbReference type="RuleBase" id="RU362081"/>
    </source>
</evidence>
<dbReference type="InterPro" id="IPR008250">
    <property type="entry name" value="ATPase_P-typ_transduc_dom_A_sf"/>
</dbReference>
<dbReference type="CDD" id="cd02094">
    <property type="entry name" value="P-type_ATPase_Cu-like"/>
    <property type="match status" value="1"/>
</dbReference>
<dbReference type="InterPro" id="IPR023214">
    <property type="entry name" value="HAD_sf"/>
</dbReference>
<evidence type="ECO:0000256" key="9">
    <source>
        <dbReference type="ARBA" id="ARBA00022723"/>
    </source>
</evidence>
<evidence type="ECO:0000256" key="18">
    <source>
        <dbReference type="ARBA" id="ARBA00023065"/>
    </source>
</evidence>
<keyword evidence="7" id="KW-0597">Phosphoprotein</keyword>
<dbReference type="PANTHER" id="PTHR43520">
    <property type="entry name" value="ATP7, ISOFORM B"/>
    <property type="match status" value="1"/>
</dbReference>
<keyword evidence="18" id="KW-0406">Ion transport</keyword>
<evidence type="ECO:0000313" key="26">
    <source>
        <dbReference type="Proteomes" id="UP000028006"/>
    </source>
</evidence>
<dbReference type="Gene3D" id="2.70.150.10">
    <property type="entry name" value="Calcium-transporting ATPase, cytoplasmic transduction domain A"/>
    <property type="match status" value="1"/>
</dbReference>
<dbReference type="FunFam" id="3.40.50.1000:FF:000020">
    <property type="entry name" value="Probable cation-transporting P-type ATPase"/>
    <property type="match status" value="1"/>
</dbReference>
<dbReference type="GO" id="GO:0005886">
    <property type="term" value="C:plasma membrane"/>
    <property type="evidence" value="ECO:0007669"/>
    <property type="project" value="UniProtKB-SubCell"/>
</dbReference>
<dbReference type="SFLD" id="SFLDG00002">
    <property type="entry name" value="C1.7:_P-type_atpase_like"/>
    <property type="match status" value="1"/>
</dbReference>
<keyword evidence="8 23" id="KW-0812">Transmembrane</keyword>
<dbReference type="SUPFAM" id="SSF56784">
    <property type="entry name" value="HAD-like"/>
    <property type="match status" value="1"/>
</dbReference>
<evidence type="ECO:0000256" key="4">
    <source>
        <dbReference type="ARBA" id="ARBA00015102"/>
    </source>
</evidence>
<dbReference type="PROSITE" id="PS50846">
    <property type="entry name" value="HMA_2"/>
    <property type="match status" value="1"/>
</dbReference>
<dbReference type="InterPro" id="IPR036412">
    <property type="entry name" value="HAD-like_sf"/>
</dbReference>
<comment type="subcellular location">
    <subcellularLocation>
        <location evidence="1">Cell membrane</location>
        <topology evidence="1">Multi-pass membrane protein</topology>
    </subcellularLocation>
</comment>
<dbReference type="InterPro" id="IPR023298">
    <property type="entry name" value="ATPase_P-typ_TM_dom_sf"/>
</dbReference>
<keyword evidence="19 23" id="KW-0472">Membrane</keyword>
<keyword evidence="26" id="KW-1185">Reference proteome</keyword>
<feature type="transmembrane region" description="Helical" evidence="23">
    <location>
        <begin position="123"/>
        <end position="141"/>
    </location>
</feature>
<dbReference type="Gene3D" id="3.40.50.1000">
    <property type="entry name" value="HAD superfamily/HAD-like"/>
    <property type="match status" value="1"/>
</dbReference>
<dbReference type="PROSITE" id="PS00154">
    <property type="entry name" value="ATPASE_E1_E2"/>
    <property type="match status" value="1"/>
</dbReference>
<dbReference type="Gene3D" id="3.30.70.100">
    <property type="match status" value="1"/>
</dbReference>
<dbReference type="Pfam" id="PF00122">
    <property type="entry name" value="E1-E2_ATPase"/>
    <property type="match status" value="1"/>
</dbReference>
<evidence type="ECO:0000256" key="8">
    <source>
        <dbReference type="ARBA" id="ARBA00022692"/>
    </source>
</evidence>
<evidence type="ECO:0000256" key="11">
    <source>
        <dbReference type="ARBA" id="ARBA00022741"/>
    </source>
</evidence>
<keyword evidence="9 23" id="KW-0479">Metal-binding</keyword>
<dbReference type="eggNOG" id="COG2217">
    <property type="taxonomic scope" value="Bacteria"/>
</dbReference>
<evidence type="ECO:0000259" key="24">
    <source>
        <dbReference type="PROSITE" id="PS50846"/>
    </source>
</evidence>
<evidence type="ECO:0000256" key="10">
    <source>
        <dbReference type="ARBA" id="ARBA00022737"/>
    </source>
</evidence>
<evidence type="ECO:0000256" key="1">
    <source>
        <dbReference type="ARBA" id="ARBA00004651"/>
    </source>
</evidence>
<dbReference type="InterPro" id="IPR036163">
    <property type="entry name" value="HMA_dom_sf"/>
</dbReference>
<feature type="transmembrane region" description="Helical" evidence="23">
    <location>
        <begin position="371"/>
        <end position="394"/>
    </location>
</feature>
<protein>
    <recommendedName>
        <fullName evidence="4">Copper-exporting P-type ATPase</fullName>
        <ecNumber evidence="3">7.2.2.8</ecNumber>
    </recommendedName>
    <alternativeName>
        <fullName evidence="20">Copper-exporting P-type ATPase A</fullName>
    </alternativeName>
    <alternativeName>
        <fullName evidence="21">Cu(+)-exporting ATPase</fullName>
    </alternativeName>
</protein>
<dbReference type="SFLD" id="SFLDS00003">
    <property type="entry name" value="Haloacid_Dehalogenase"/>
    <property type="match status" value="1"/>
</dbReference>
<dbReference type="Pfam" id="PF00403">
    <property type="entry name" value="HMA"/>
    <property type="match status" value="1"/>
</dbReference>